<feature type="compositionally biased region" description="Basic and acidic residues" evidence="1">
    <location>
        <begin position="107"/>
        <end position="145"/>
    </location>
</feature>
<keyword evidence="3" id="KW-1185">Reference proteome</keyword>
<organism evidence="2 3">
    <name type="scientific">Oleoguttula mirabilis</name>
    <dbReference type="NCBI Taxonomy" id="1507867"/>
    <lineage>
        <taxon>Eukaryota</taxon>
        <taxon>Fungi</taxon>
        <taxon>Dikarya</taxon>
        <taxon>Ascomycota</taxon>
        <taxon>Pezizomycotina</taxon>
        <taxon>Dothideomycetes</taxon>
        <taxon>Dothideomycetidae</taxon>
        <taxon>Mycosphaerellales</taxon>
        <taxon>Teratosphaeriaceae</taxon>
        <taxon>Oleoguttula</taxon>
    </lineage>
</organism>
<dbReference type="Proteomes" id="UP001324427">
    <property type="component" value="Unassembled WGS sequence"/>
</dbReference>
<dbReference type="AlphaFoldDB" id="A0AAV9JGV8"/>
<comment type="caution">
    <text evidence="2">The sequence shown here is derived from an EMBL/GenBank/DDBJ whole genome shotgun (WGS) entry which is preliminary data.</text>
</comment>
<sequence length="145" mass="16202">MANPTAAYPPMVDTTPVTAAHFNVAMQIVYAYIRKRHDNITASTRSFQQQGISTQMELMNLRRDLAELIFQLQRRLEHLEAGMEALSGRTARPRDDGLVGHFGQDGEGVKDEGVKDEGVKDEGVKDEGVKDESGEKKVKKEPFEQ</sequence>
<evidence type="ECO:0000313" key="3">
    <source>
        <dbReference type="Proteomes" id="UP001324427"/>
    </source>
</evidence>
<gene>
    <name evidence="2" type="ORF">LTR36_004784</name>
</gene>
<feature type="region of interest" description="Disordered" evidence="1">
    <location>
        <begin position="87"/>
        <end position="145"/>
    </location>
</feature>
<dbReference type="EMBL" id="JAVFHQ010000029">
    <property type="protein sequence ID" value="KAK4543751.1"/>
    <property type="molecule type" value="Genomic_DNA"/>
</dbReference>
<evidence type="ECO:0000313" key="2">
    <source>
        <dbReference type="EMBL" id="KAK4543751.1"/>
    </source>
</evidence>
<proteinExistence type="predicted"/>
<protein>
    <submittedName>
        <fullName evidence="2">Uncharacterized protein</fullName>
    </submittedName>
</protein>
<reference evidence="2 3" key="1">
    <citation type="submission" date="2021-11" db="EMBL/GenBank/DDBJ databases">
        <title>Black yeast isolated from Biological Soil Crust.</title>
        <authorList>
            <person name="Kurbessoian T."/>
        </authorList>
    </citation>
    <scope>NUCLEOTIDE SEQUENCE [LARGE SCALE GENOMIC DNA]</scope>
    <source>
        <strain evidence="2 3">CCFEE 5522</strain>
    </source>
</reference>
<accession>A0AAV9JGV8</accession>
<name>A0AAV9JGV8_9PEZI</name>
<evidence type="ECO:0000256" key="1">
    <source>
        <dbReference type="SAM" id="MobiDB-lite"/>
    </source>
</evidence>